<evidence type="ECO:0000259" key="2">
    <source>
        <dbReference type="Pfam" id="PF14510"/>
    </source>
</evidence>
<protein>
    <recommendedName>
        <fullName evidence="2">Pleiotropic ABC efflux transporter N-terminal domain-containing protein</fullName>
    </recommendedName>
</protein>
<feature type="compositionally biased region" description="Low complexity" evidence="1">
    <location>
        <begin position="12"/>
        <end position="31"/>
    </location>
</feature>
<sequence length="240" mass="27374">MASAFAGDNPVRSMSRSMSSNRSLSRRNMSLTSGSRRGWASASIRGAWNNQTDVFQRSGREEDEEELKWAAIERLPTNDRIRQAMLKHALDEGKIGYEQVDITNLDMNDKKNLMESILRVVEDDNERFLSRLRERTNRVGIDVPKIEVRFQHLSIEGDAYPGTRALPTLLNSTLNAVEGVLGLIKLSPSKKRVVNILRDVNGIVKPSRTTGVWKNYTFAVTRRENRHWSKGIRKNNILRP</sequence>
<dbReference type="Pfam" id="PF14510">
    <property type="entry name" value="ABC_trans_N"/>
    <property type="match status" value="1"/>
</dbReference>
<dbReference type="AlphaFoldDB" id="A0A6A3C0H0"/>
<feature type="domain" description="Pleiotropic ABC efflux transporter N-terminal" evidence="2">
    <location>
        <begin position="123"/>
        <end position="171"/>
    </location>
</feature>
<feature type="region of interest" description="Disordered" evidence="1">
    <location>
        <begin position="1"/>
        <end position="37"/>
    </location>
</feature>
<dbReference type="Proteomes" id="UP000436088">
    <property type="component" value="Unassembled WGS sequence"/>
</dbReference>
<reference evidence="3" key="1">
    <citation type="submission" date="2019-09" db="EMBL/GenBank/DDBJ databases">
        <title>Draft genome information of white flower Hibiscus syriacus.</title>
        <authorList>
            <person name="Kim Y.-M."/>
        </authorList>
    </citation>
    <scope>NUCLEOTIDE SEQUENCE [LARGE SCALE GENOMIC DNA]</scope>
    <source>
        <strain evidence="3">YM2019G1</strain>
    </source>
</reference>
<accession>A0A6A3C0H0</accession>
<keyword evidence="4" id="KW-1185">Reference proteome</keyword>
<dbReference type="InterPro" id="IPR029481">
    <property type="entry name" value="ABC_trans_N"/>
</dbReference>
<dbReference type="EMBL" id="VEPZ02000616">
    <property type="protein sequence ID" value="KAE8721551.1"/>
    <property type="molecule type" value="Genomic_DNA"/>
</dbReference>
<gene>
    <name evidence="3" type="ORF">F3Y22_tig00015498pilonHSYRG00024</name>
</gene>
<dbReference type="PANTHER" id="PTHR48040">
    <property type="entry name" value="PLEIOTROPIC DRUG RESISTANCE PROTEIN 1-LIKE ISOFORM X1"/>
    <property type="match status" value="1"/>
</dbReference>
<organism evidence="3 4">
    <name type="scientific">Hibiscus syriacus</name>
    <name type="common">Rose of Sharon</name>
    <dbReference type="NCBI Taxonomy" id="106335"/>
    <lineage>
        <taxon>Eukaryota</taxon>
        <taxon>Viridiplantae</taxon>
        <taxon>Streptophyta</taxon>
        <taxon>Embryophyta</taxon>
        <taxon>Tracheophyta</taxon>
        <taxon>Spermatophyta</taxon>
        <taxon>Magnoliopsida</taxon>
        <taxon>eudicotyledons</taxon>
        <taxon>Gunneridae</taxon>
        <taxon>Pentapetalae</taxon>
        <taxon>rosids</taxon>
        <taxon>malvids</taxon>
        <taxon>Malvales</taxon>
        <taxon>Malvaceae</taxon>
        <taxon>Malvoideae</taxon>
        <taxon>Hibiscus</taxon>
    </lineage>
</organism>
<comment type="caution">
    <text evidence="3">The sequence shown here is derived from an EMBL/GenBank/DDBJ whole genome shotgun (WGS) entry which is preliminary data.</text>
</comment>
<evidence type="ECO:0000313" key="4">
    <source>
        <dbReference type="Proteomes" id="UP000436088"/>
    </source>
</evidence>
<name>A0A6A3C0H0_HIBSY</name>
<proteinExistence type="predicted"/>
<evidence type="ECO:0000313" key="3">
    <source>
        <dbReference type="EMBL" id="KAE8721551.1"/>
    </source>
</evidence>
<evidence type="ECO:0000256" key="1">
    <source>
        <dbReference type="SAM" id="MobiDB-lite"/>
    </source>
</evidence>
<dbReference type="PANTHER" id="PTHR48040:SF60">
    <property type="entry name" value="ABC TRANSPORTER DOMAIN-CONTAINING PROTEIN"/>
    <property type="match status" value="1"/>
</dbReference>